<keyword evidence="2" id="KW-1185">Reference proteome</keyword>
<accession>A0A151IF87</accession>
<dbReference type="AlphaFoldDB" id="A0A151IF87"/>
<reference evidence="1 2" key="1">
    <citation type="submission" date="2016-03" db="EMBL/GenBank/DDBJ databases">
        <title>Cyphomyrmex costatus WGS genome.</title>
        <authorList>
            <person name="Nygaard S."/>
            <person name="Hu H."/>
            <person name="Boomsma J."/>
            <person name="Zhang G."/>
        </authorList>
    </citation>
    <scope>NUCLEOTIDE SEQUENCE [LARGE SCALE GENOMIC DNA]</scope>
    <source>
        <strain evidence="1">MS0001</strain>
        <tissue evidence="1">Whole body</tissue>
    </source>
</reference>
<organism evidence="1 2">
    <name type="scientific">Cyphomyrmex costatus</name>
    <dbReference type="NCBI Taxonomy" id="456900"/>
    <lineage>
        <taxon>Eukaryota</taxon>
        <taxon>Metazoa</taxon>
        <taxon>Ecdysozoa</taxon>
        <taxon>Arthropoda</taxon>
        <taxon>Hexapoda</taxon>
        <taxon>Insecta</taxon>
        <taxon>Pterygota</taxon>
        <taxon>Neoptera</taxon>
        <taxon>Endopterygota</taxon>
        <taxon>Hymenoptera</taxon>
        <taxon>Apocrita</taxon>
        <taxon>Aculeata</taxon>
        <taxon>Formicoidea</taxon>
        <taxon>Formicidae</taxon>
        <taxon>Myrmicinae</taxon>
        <taxon>Cyphomyrmex</taxon>
    </lineage>
</organism>
<gene>
    <name evidence="1" type="ORF">ALC62_09688</name>
</gene>
<dbReference type="Proteomes" id="UP000078542">
    <property type="component" value="Unassembled WGS sequence"/>
</dbReference>
<name>A0A151IF87_9HYME</name>
<protein>
    <submittedName>
        <fullName evidence="1">Uncharacterized protein</fullName>
    </submittedName>
</protein>
<sequence>MQFPFDFPFSTPTPMCSQLTQIAVPPWRIFPFHRGDDYLRSTSCYNYVSFRGTLPNPSKTIVDPKPRKFIAMEDSAISPLCGQNQDFASSLSYNLSLSTTSRTFKIKDLENI</sequence>
<evidence type="ECO:0000313" key="2">
    <source>
        <dbReference type="Proteomes" id="UP000078542"/>
    </source>
</evidence>
<dbReference type="EMBL" id="KQ977800">
    <property type="protein sequence ID" value="KYM99579.1"/>
    <property type="molecule type" value="Genomic_DNA"/>
</dbReference>
<proteinExistence type="predicted"/>
<evidence type="ECO:0000313" key="1">
    <source>
        <dbReference type="EMBL" id="KYM99579.1"/>
    </source>
</evidence>